<gene>
    <name evidence="10" type="ORF">DBZ36_17000</name>
</gene>
<feature type="domain" description="ABC transmembrane type-1" evidence="9">
    <location>
        <begin position="59"/>
        <end position="266"/>
    </location>
</feature>
<keyword evidence="5 8" id="KW-0812">Transmembrane</keyword>
<evidence type="ECO:0000259" key="9">
    <source>
        <dbReference type="PROSITE" id="PS50928"/>
    </source>
</evidence>
<accession>A0A420E7G7</accession>
<feature type="transmembrane region" description="Helical" evidence="8">
    <location>
        <begin position="65"/>
        <end position="83"/>
    </location>
</feature>
<dbReference type="SUPFAM" id="SSF161098">
    <property type="entry name" value="MetI-like"/>
    <property type="match status" value="1"/>
</dbReference>
<dbReference type="RefSeq" id="WP_120356166.1">
    <property type="nucleotide sequence ID" value="NZ_RAQO01000009.1"/>
</dbReference>
<evidence type="ECO:0000313" key="11">
    <source>
        <dbReference type="Proteomes" id="UP000286482"/>
    </source>
</evidence>
<keyword evidence="7 8" id="KW-0472">Membrane</keyword>
<dbReference type="InterPro" id="IPR035906">
    <property type="entry name" value="MetI-like_sf"/>
</dbReference>
<evidence type="ECO:0000256" key="4">
    <source>
        <dbReference type="ARBA" id="ARBA00022475"/>
    </source>
</evidence>
<dbReference type="GO" id="GO:0005886">
    <property type="term" value="C:plasma membrane"/>
    <property type="evidence" value="ECO:0007669"/>
    <property type="project" value="UniProtKB-SubCell"/>
</dbReference>
<keyword evidence="3 8" id="KW-0813">Transport</keyword>
<proteinExistence type="inferred from homology"/>
<sequence>MSKTKILLLCFPALLTITPFLAACFFIFRFSFSANQGAIEGFSFTPYLELADPFFIRSLLTTFKLASFSTVIVIVLAIPLALVMATVQKPWLRRLLSVAILMPMILNLLIQSYGWIILLGPTGVLNTSLRELGLISRPIMLLFNESGVLLGLVQTALPLAVFPILTATRNISEEHIEAACVNGASHWRCFFDITLPLLKPGIISGASIVFAYNASAFAIPLLLGGRRVQMLGVAIRDYISPLFNWSGAAAAGMVLIALTIGVLALANYLTQRWTVTEYQS</sequence>
<evidence type="ECO:0000256" key="3">
    <source>
        <dbReference type="ARBA" id="ARBA00022448"/>
    </source>
</evidence>
<dbReference type="InterPro" id="IPR000515">
    <property type="entry name" value="MetI-like"/>
</dbReference>
<dbReference type="Pfam" id="PF00528">
    <property type="entry name" value="BPD_transp_1"/>
    <property type="match status" value="1"/>
</dbReference>
<dbReference type="Proteomes" id="UP000286482">
    <property type="component" value="Unassembled WGS sequence"/>
</dbReference>
<dbReference type="PROSITE" id="PS50928">
    <property type="entry name" value="ABC_TM1"/>
    <property type="match status" value="1"/>
</dbReference>
<evidence type="ECO:0000256" key="1">
    <source>
        <dbReference type="ARBA" id="ARBA00004651"/>
    </source>
</evidence>
<evidence type="ECO:0000256" key="7">
    <source>
        <dbReference type="ARBA" id="ARBA00023136"/>
    </source>
</evidence>
<feature type="transmembrane region" description="Helical" evidence="8">
    <location>
        <begin position="202"/>
        <end position="223"/>
    </location>
</feature>
<evidence type="ECO:0000256" key="2">
    <source>
        <dbReference type="ARBA" id="ARBA00007069"/>
    </source>
</evidence>
<organism evidence="10 11">
    <name type="scientific">Alginatibacterium sediminis</name>
    <dbReference type="NCBI Taxonomy" id="2164068"/>
    <lineage>
        <taxon>Bacteria</taxon>
        <taxon>Pseudomonadati</taxon>
        <taxon>Pseudomonadota</taxon>
        <taxon>Gammaproteobacteria</taxon>
        <taxon>Alteromonadales</taxon>
        <taxon>Alteromonadaceae</taxon>
        <taxon>Alginatibacterium</taxon>
    </lineage>
</organism>
<evidence type="ECO:0000256" key="5">
    <source>
        <dbReference type="ARBA" id="ARBA00022692"/>
    </source>
</evidence>
<keyword evidence="6 8" id="KW-1133">Transmembrane helix</keyword>
<evidence type="ECO:0000256" key="8">
    <source>
        <dbReference type="RuleBase" id="RU363032"/>
    </source>
</evidence>
<dbReference type="CDD" id="cd06261">
    <property type="entry name" value="TM_PBP2"/>
    <property type="match status" value="1"/>
</dbReference>
<comment type="subcellular location">
    <subcellularLocation>
        <location evidence="1 8">Cell membrane</location>
        <topology evidence="1 8">Multi-pass membrane protein</topology>
    </subcellularLocation>
</comment>
<evidence type="ECO:0000313" key="10">
    <source>
        <dbReference type="EMBL" id="RKF14355.1"/>
    </source>
</evidence>
<dbReference type="OrthoDB" id="9807047at2"/>
<keyword evidence="4" id="KW-1003">Cell membrane</keyword>
<keyword evidence="11" id="KW-1185">Reference proteome</keyword>
<dbReference type="PANTHER" id="PTHR42929:SF1">
    <property type="entry name" value="INNER MEMBRANE ABC TRANSPORTER PERMEASE PROTEIN YDCU-RELATED"/>
    <property type="match status" value="1"/>
</dbReference>
<evidence type="ECO:0000256" key="6">
    <source>
        <dbReference type="ARBA" id="ARBA00022989"/>
    </source>
</evidence>
<feature type="transmembrane region" description="Helical" evidence="8">
    <location>
        <begin position="139"/>
        <end position="165"/>
    </location>
</feature>
<dbReference type="Gene3D" id="1.10.3720.10">
    <property type="entry name" value="MetI-like"/>
    <property type="match status" value="1"/>
</dbReference>
<feature type="transmembrane region" description="Helical" evidence="8">
    <location>
        <begin position="95"/>
        <end position="119"/>
    </location>
</feature>
<dbReference type="PANTHER" id="PTHR42929">
    <property type="entry name" value="INNER MEMBRANE ABC TRANSPORTER PERMEASE PROTEIN YDCU-RELATED-RELATED"/>
    <property type="match status" value="1"/>
</dbReference>
<dbReference type="AlphaFoldDB" id="A0A420E7G7"/>
<comment type="similarity">
    <text evidence="2">Belongs to the binding-protein-dependent transport system permease family. CysTW subfamily.</text>
</comment>
<feature type="transmembrane region" description="Helical" evidence="8">
    <location>
        <begin position="243"/>
        <end position="269"/>
    </location>
</feature>
<comment type="caution">
    <text evidence="10">The sequence shown here is derived from an EMBL/GenBank/DDBJ whole genome shotgun (WGS) entry which is preliminary data.</text>
</comment>
<dbReference type="EMBL" id="RAQO01000009">
    <property type="protein sequence ID" value="RKF14355.1"/>
    <property type="molecule type" value="Genomic_DNA"/>
</dbReference>
<protein>
    <submittedName>
        <fullName evidence="10">ABC transporter permease</fullName>
    </submittedName>
</protein>
<dbReference type="PROSITE" id="PS51257">
    <property type="entry name" value="PROKAR_LIPOPROTEIN"/>
    <property type="match status" value="1"/>
</dbReference>
<reference evidence="10 11" key="1">
    <citation type="submission" date="2018-09" db="EMBL/GenBank/DDBJ databases">
        <authorList>
            <person name="Wang Z."/>
        </authorList>
    </citation>
    <scope>NUCLEOTIDE SEQUENCE [LARGE SCALE GENOMIC DNA]</scope>
    <source>
        <strain evidence="10 11">ALS 81</strain>
    </source>
</reference>
<name>A0A420E7G7_9ALTE</name>
<dbReference type="GO" id="GO:0055085">
    <property type="term" value="P:transmembrane transport"/>
    <property type="evidence" value="ECO:0007669"/>
    <property type="project" value="InterPro"/>
</dbReference>